<feature type="domain" description="Na+/H+ antiporter MnhB subunit-related protein" evidence="8">
    <location>
        <begin position="109"/>
        <end position="214"/>
    </location>
</feature>
<dbReference type="HOGENOM" id="CLU_069132_0_0_7"/>
<sequence length="236" mass="25169">MKKKWNNHIRERNPFQLLFLFLLFSLTVILAVIFCNIPEKSSVIEAGIVSMQNQSGVNSPVTAVLLNFRGYDTLLEVMVLLVAVIGVWSLTKATSYGNTADISPVQLGVVHLLTPVMCLVAAYLVWQGSHLAGGAFQGGAILGAAGVLLLVSEIPWPHAVPALVLRIGLVFGPLIFTGIALYCLWARGGLLDYPKGSAGWLILLIETTCALSIGLTLALLFAGGRPDETGSEGDVQ</sequence>
<keyword evidence="6 7" id="KW-0472">Membrane</keyword>
<keyword evidence="4 7" id="KW-0812">Transmembrane</keyword>
<dbReference type="AlphaFoldDB" id="M1NIP1"/>
<protein>
    <submittedName>
        <fullName evidence="9">MnhB-like protein, subunit of Na+/H+ antiporter</fullName>
    </submittedName>
</protein>
<proteinExistence type="inferred from homology"/>
<gene>
    <name evidence="9" type="ordered locus">UWK_02903</name>
</gene>
<dbReference type="InterPro" id="IPR050622">
    <property type="entry name" value="CPA3_antiporter_subunitB"/>
</dbReference>
<dbReference type="Pfam" id="PF04039">
    <property type="entry name" value="MnhB"/>
    <property type="match status" value="1"/>
</dbReference>
<evidence type="ECO:0000256" key="7">
    <source>
        <dbReference type="SAM" id="Phobius"/>
    </source>
</evidence>
<evidence type="ECO:0000313" key="10">
    <source>
        <dbReference type="Proteomes" id="UP000011721"/>
    </source>
</evidence>
<dbReference type="GO" id="GO:0005886">
    <property type="term" value="C:plasma membrane"/>
    <property type="evidence" value="ECO:0007669"/>
    <property type="project" value="UniProtKB-SubCell"/>
</dbReference>
<dbReference type="STRING" id="1167006.UWK_02903"/>
<dbReference type="PANTHER" id="PTHR33932:SF4">
    <property type="entry name" value="NA(+)_H(+) ANTIPORTER SUBUNIT B"/>
    <property type="match status" value="1"/>
</dbReference>
<keyword evidence="3" id="KW-1003">Cell membrane</keyword>
<feature type="transmembrane region" description="Helical" evidence="7">
    <location>
        <begin position="105"/>
        <end position="126"/>
    </location>
</feature>
<comment type="similarity">
    <text evidence="2">Belongs to the CPA3 antiporters (TC 2.A.63) subunit B family.</text>
</comment>
<evidence type="ECO:0000256" key="1">
    <source>
        <dbReference type="ARBA" id="ARBA00004651"/>
    </source>
</evidence>
<evidence type="ECO:0000259" key="8">
    <source>
        <dbReference type="Pfam" id="PF04039"/>
    </source>
</evidence>
<name>M1NIP1_DESSD</name>
<feature type="transmembrane region" description="Helical" evidence="7">
    <location>
        <begin position="132"/>
        <end position="151"/>
    </location>
</feature>
<organism evidence="9 10">
    <name type="scientific">Desulfocapsa sulfexigens (strain DSM 10523 / SB164P1)</name>
    <dbReference type="NCBI Taxonomy" id="1167006"/>
    <lineage>
        <taxon>Bacteria</taxon>
        <taxon>Pseudomonadati</taxon>
        <taxon>Thermodesulfobacteriota</taxon>
        <taxon>Desulfobulbia</taxon>
        <taxon>Desulfobulbales</taxon>
        <taxon>Desulfocapsaceae</taxon>
        <taxon>Desulfocapsa</taxon>
    </lineage>
</organism>
<dbReference type="InterPro" id="IPR007182">
    <property type="entry name" value="MnhB"/>
</dbReference>
<feature type="transmembrane region" description="Helical" evidence="7">
    <location>
        <begin position="74"/>
        <end position="93"/>
    </location>
</feature>
<dbReference type="KEGG" id="dsf:UWK_02903"/>
<evidence type="ECO:0000256" key="5">
    <source>
        <dbReference type="ARBA" id="ARBA00022989"/>
    </source>
</evidence>
<evidence type="ECO:0000256" key="3">
    <source>
        <dbReference type="ARBA" id="ARBA00022475"/>
    </source>
</evidence>
<dbReference type="PANTHER" id="PTHR33932">
    <property type="entry name" value="NA(+)/H(+) ANTIPORTER SUBUNIT B"/>
    <property type="match status" value="1"/>
</dbReference>
<feature type="transmembrane region" description="Helical" evidence="7">
    <location>
        <begin position="199"/>
        <end position="222"/>
    </location>
</feature>
<dbReference type="EMBL" id="CP003985">
    <property type="protein sequence ID" value="AGF79434.1"/>
    <property type="molecule type" value="Genomic_DNA"/>
</dbReference>
<evidence type="ECO:0000256" key="2">
    <source>
        <dbReference type="ARBA" id="ARBA00009425"/>
    </source>
</evidence>
<evidence type="ECO:0000256" key="4">
    <source>
        <dbReference type="ARBA" id="ARBA00022692"/>
    </source>
</evidence>
<comment type="subcellular location">
    <subcellularLocation>
        <location evidence="1">Cell membrane</location>
        <topology evidence="1">Multi-pass membrane protein</topology>
    </subcellularLocation>
</comment>
<dbReference type="eggNOG" id="COG1563">
    <property type="taxonomic scope" value="Bacteria"/>
</dbReference>
<keyword evidence="10" id="KW-1185">Reference proteome</keyword>
<accession>M1NIP1</accession>
<dbReference type="OrthoDB" id="2085045at2"/>
<evidence type="ECO:0000256" key="6">
    <source>
        <dbReference type="ARBA" id="ARBA00023136"/>
    </source>
</evidence>
<feature type="transmembrane region" description="Helical" evidence="7">
    <location>
        <begin position="163"/>
        <end position="187"/>
    </location>
</feature>
<keyword evidence="5 7" id="KW-1133">Transmembrane helix</keyword>
<reference evidence="10" key="1">
    <citation type="journal article" date="2013" name="Stand. Genomic Sci.">
        <title>Complete genome sequence of Desulfocapsa sulfexigens, a marine deltaproteobacterium specialized in disproportionating inorganic sulfur compounds.</title>
        <authorList>
            <person name="Finster K.W."/>
            <person name="Kjeldsen K.U."/>
            <person name="Kube M."/>
            <person name="Reinhardt R."/>
            <person name="Mussmann M."/>
            <person name="Amann R."/>
            <person name="Schreiber L."/>
        </authorList>
    </citation>
    <scope>NUCLEOTIDE SEQUENCE [LARGE SCALE GENOMIC DNA]</scope>
    <source>
        <strain evidence="10">DSM 10523 / SB164P1</strain>
    </source>
</reference>
<evidence type="ECO:0000313" key="9">
    <source>
        <dbReference type="EMBL" id="AGF79434.1"/>
    </source>
</evidence>
<dbReference type="PATRIC" id="fig|1167006.5.peg.3136"/>
<dbReference type="Proteomes" id="UP000011721">
    <property type="component" value="Chromosome"/>
</dbReference>